<comment type="caution">
    <text evidence="6">The sequence shown here is derived from an EMBL/GenBank/DDBJ whole genome shotgun (WGS) entry which is preliminary data.</text>
</comment>
<dbReference type="Pfam" id="PF00550">
    <property type="entry name" value="PP-binding"/>
    <property type="match status" value="2"/>
</dbReference>
<protein>
    <recommendedName>
        <fullName evidence="5">Carrier domain-containing protein</fullName>
    </recommendedName>
</protein>
<dbReference type="Proteomes" id="UP001501598">
    <property type="component" value="Unassembled WGS sequence"/>
</dbReference>
<evidence type="ECO:0000256" key="1">
    <source>
        <dbReference type="ARBA" id="ARBA00001957"/>
    </source>
</evidence>
<organism evidence="6 7">
    <name type="scientific">Pseudonocardia xishanensis</name>
    <dbReference type="NCBI Taxonomy" id="630995"/>
    <lineage>
        <taxon>Bacteria</taxon>
        <taxon>Bacillati</taxon>
        <taxon>Actinomycetota</taxon>
        <taxon>Actinomycetes</taxon>
        <taxon>Pseudonocardiales</taxon>
        <taxon>Pseudonocardiaceae</taxon>
        <taxon>Pseudonocardia</taxon>
    </lineage>
</organism>
<dbReference type="InterPro" id="IPR036736">
    <property type="entry name" value="ACP-like_sf"/>
</dbReference>
<dbReference type="Pfam" id="PF00501">
    <property type="entry name" value="AMP-binding"/>
    <property type="match status" value="2"/>
</dbReference>
<dbReference type="InterPro" id="IPR020806">
    <property type="entry name" value="PKS_PP-bd"/>
</dbReference>
<feature type="region of interest" description="Disordered" evidence="4">
    <location>
        <begin position="942"/>
        <end position="968"/>
    </location>
</feature>
<dbReference type="InterPro" id="IPR020845">
    <property type="entry name" value="AMP-binding_CS"/>
</dbReference>
<evidence type="ECO:0000313" key="6">
    <source>
        <dbReference type="EMBL" id="GAA4548994.1"/>
    </source>
</evidence>
<dbReference type="PROSITE" id="PS00012">
    <property type="entry name" value="PHOSPHOPANTETHEINE"/>
    <property type="match status" value="2"/>
</dbReference>
<dbReference type="Pfam" id="PF00668">
    <property type="entry name" value="Condensation"/>
    <property type="match status" value="2"/>
</dbReference>
<dbReference type="InterPro" id="IPR010071">
    <property type="entry name" value="AA_adenyl_dom"/>
</dbReference>
<dbReference type="Gene3D" id="3.40.50.12780">
    <property type="entry name" value="N-terminal domain of ligase-like"/>
    <property type="match status" value="2"/>
</dbReference>
<gene>
    <name evidence="6" type="ORF">GCM10023175_36300</name>
</gene>
<evidence type="ECO:0000259" key="5">
    <source>
        <dbReference type="PROSITE" id="PS50075"/>
    </source>
</evidence>
<dbReference type="SUPFAM" id="SSF52777">
    <property type="entry name" value="CoA-dependent acyltransferases"/>
    <property type="match status" value="6"/>
</dbReference>
<name>A0ABP8RUS5_9PSEU</name>
<keyword evidence="2" id="KW-0596">Phosphopantetheine</keyword>
<dbReference type="EMBL" id="BAABGT010000044">
    <property type="protein sequence ID" value="GAA4548994.1"/>
    <property type="molecule type" value="Genomic_DNA"/>
</dbReference>
<dbReference type="InterPro" id="IPR000873">
    <property type="entry name" value="AMP-dep_synth/lig_dom"/>
</dbReference>
<keyword evidence="3" id="KW-0597">Phosphoprotein</keyword>
<dbReference type="PROSITE" id="PS50075">
    <property type="entry name" value="CARRIER"/>
    <property type="match status" value="2"/>
</dbReference>
<dbReference type="NCBIfam" id="TIGR01733">
    <property type="entry name" value="AA-adenyl-dom"/>
    <property type="match status" value="2"/>
</dbReference>
<dbReference type="InterPro" id="IPR029058">
    <property type="entry name" value="AB_hydrolase_fold"/>
</dbReference>
<evidence type="ECO:0000256" key="4">
    <source>
        <dbReference type="SAM" id="MobiDB-lite"/>
    </source>
</evidence>
<dbReference type="InterPro" id="IPR023213">
    <property type="entry name" value="CAT-like_dom_sf"/>
</dbReference>
<dbReference type="InterPro" id="IPR025110">
    <property type="entry name" value="AMP-bd_C"/>
</dbReference>
<sequence length="2481" mass="261334">MSTDTDTDPRKELLARRLAAAGLARTAPRVRERHGRTDFPLSAAQHRAWLRQQIRPDSVADNLGIEIGFEGDIGGDELAASFRAVVRAHEVLRTTYHEGPDGPMQRVHADLHWDVERLDLRGRPGEHPDPAAALLARPFDLGTEGPLRVLLVRESDTRLTAVVVVHHIAWDGPSFAVLCRELAEHHRGVPPSPRPAQVADLAAGQEPPRAADREYWLARLGEPAEPLFAGLAPEDRGADVEAGRRVDRRMPRATAEALRATARALDTTPYLVVLAAYTTLLARIGSTGDVSVGTVVVNREDIGADGLVGNFTNLVVLRTAVPADDTFRGLVARTAAVSAEAREHARLPFAQLVEDLAPERDGRGGVLFDAVLDFLDQNLDGPTLPGCRTWSRRIENPTAQQPLVLEVFLTADGLVAEATFATSRLSSGVVSGLLADLEAVLLSAAEDPERTVAALLADLAVPTPVEPPAAAAPPVAEVLRERFASRGRAPALVAGDEVVTYAALGERVATLAARLRAAGAGPEVRVAVALPRSVDLVVALLAVLDVGAVVVPVDVGYPADRVRAMLEDSAPACVLALPEIAAMHPAAVALDVSGPAAPTPVPAVAPLPDNAAFLLFTSGSTGRPKGVLGTYAGLSNRLAWADEQWPVEPGDTRLAKSSVSFVDGLTELLAALLGGARVVLADDRAAVDLTALGALLTEHRTAQLTVVPSVLDALAEVRDAEWTGMRRWICSGEPLGAATVARAAALAPGSVVVNSYGSSEVVGDVLAGETDLADDEVVVGRAVPGAEVLLLDRLLQPVPVGHVGELYVGGVQVGRGYVGRPGETAGRFVADPRGGGGRLYRTGDLARRRADGRTVVLGRADAQVKIRGVRVEPAEVEAVLTGRPDVARAVVVARDDGSGPRLVGYLVAADSATTDPDQVHRWLRERLPAQLVPDRLTVLDQLPTTPSGKLDRRALPAPHPRSAVVSSGGREGRMCRLFESVLGSAVGPHEDFFAAGGHSLSALRLVNRIRADVGATLTVADVFAAPTPAALAGLLDGRPADAGVPAPPLLGPRACTEPVLSPGQLQMWALGQVDGETGGYVVPRVWEVDGPVDAQALEAALADLLDRHEILRTTYPAAGGAPVPRVQPAAAELLRVRRLTDPAEVDALVRLPFDLATELPVRCGVLSPAPDRHVVVLAVHHIAVDEWSYRLLLTELSAAYAARRAGREPDLGPRPLQYADVAAWQAAVLDGAGEGAEEERQLRFWADTLAGAPPETTFPPDRTGGPGGGAEVACDLPPDLTARLDATAEEHGVSLFMLLHAAVAVLLNRHGAGDEPVIGSPMSLRRDAAAEHVVGYLLTTLPLRVDLAGDPTVAELLARVRRADLAAFAHSDVPFARIVEHVRPDRAHRNPLFQVELVILPNDVARSELELAGADVRPLWTGNGAAKFDVTFQFFRGTGPDGRPELRGSVEYATDRYSAAAAAELAARLRRLLEQFAARPTARLGELRVLSSGDELRLLDRRRRLPVPAGRPAALAEVFARAVEARPDAVALVAGADRLTYRALAERVRRVAAALVARGVQPGDRVAIAVPRSADMVVAVLGVTWAGATYVPLDVASPVRRLTLILDDAVPHVVLTTREVAETLPRTPAGSSVLLLEELPTGGDLPARPAAGPAYVLYTSGSTGVPKGVEVPHRAVLDMLDAVGARMDLTPSDVWTLFHSVAFDFSVFEMWGAFGTAARLVVVDDDTARSPDALWRLVAAEEVSVLSQTPSAFSQVAHAQPGDDGARSLRYVVFGGETLDPRRLGPWFARNGAGGPRMINMYGITETTVHVTSREILPADAGSATSPVGPPLPGLGVLVLDERLRLSPPGVVGEVYVVGGQLAQGYLGKAGLTATRFVANPFGTGGERMYRSGDRARWTADGELEFAGRADAQVKVRGYRIEPGEIVAALLRQPEVGQAVVVLRGEDPDRRRLVGYVVADPASTTPVEGAVVRERLRESVPDYMVPAAVLVVDRIPLTLNGKLDVAALPEPDFAGAATGRTEPVTPAERDIQAAYHDVLGLPRAPGLDEDFFSLGGDSILAIRLVARLREGGLRLDTRDVFGDRTVAALASRVARAADPEEAAPPVRPVPLWYWLVDRAPDPRRGWSARTVEVPAGRSSAALAEAVRATVERHDALRLVLPPDGVPTLRATCGGDDPEEVAGGDLDQVVERTAARLDPTAGRMLAVTLRRGDGGPDRLVVAAHETAVDSESWEVLLAELEAGWTGRVPEPVGVPLAELTGALAEQATGRRHLPEFRRWSAVLSSPDALAALDPGTADGPAEVRTVPVPEAEGADELLAIVLAGLAVAVAQLGQGGLLADVERSLRADPTLTGAVGRLTTVSPVALAGTPDPAAALAAARAELAAAPDAGVGFGLLRHLHPQVGPRLARLPRPRVMVRLDPGTAPAPVAGYALVVSGDRACGAPRLRFAGTGPVTAAVLEQLTTTWNATATALAADRNGAFS</sequence>
<comment type="cofactor">
    <cofactor evidence="1">
        <name>pantetheine 4'-phosphate</name>
        <dbReference type="ChEBI" id="CHEBI:47942"/>
    </cofactor>
</comment>
<evidence type="ECO:0000313" key="7">
    <source>
        <dbReference type="Proteomes" id="UP001501598"/>
    </source>
</evidence>
<dbReference type="SMART" id="SM00823">
    <property type="entry name" value="PKS_PP"/>
    <property type="match status" value="2"/>
</dbReference>
<evidence type="ECO:0000256" key="2">
    <source>
        <dbReference type="ARBA" id="ARBA00022450"/>
    </source>
</evidence>
<dbReference type="Gene3D" id="3.30.300.30">
    <property type="match status" value="2"/>
</dbReference>
<feature type="domain" description="Carrier" evidence="5">
    <location>
        <begin position="965"/>
        <end position="1039"/>
    </location>
</feature>
<proteinExistence type="predicted"/>
<keyword evidence="7" id="KW-1185">Reference proteome</keyword>
<dbReference type="Gene3D" id="3.30.559.10">
    <property type="entry name" value="Chloramphenicol acetyltransferase-like domain"/>
    <property type="match status" value="3"/>
</dbReference>
<dbReference type="InterPro" id="IPR006162">
    <property type="entry name" value="Ppantetheine_attach_site"/>
</dbReference>
<dbReference type="Gene3D" id="1.10.1200.10">
    <property type="entry name" value="ACP-like"/>
    <property type="match status" value="1"/>
</dbReference>
<accession>A0ABP8RUS5</accession>
<dbReference type="InterPro" id="IPR045851">
    <property type="entry name" value="AMP-bd_C_sf"/>
</dbReference>
<dbReference type="InterPro" id="IPR009081">
    <property type="entry name" value="PP-bd_ACP"/>
</dbReference>
<dbReference type="PANTHER" id="PTHR45527:SF1">
    <property type="entry name" value="FATTY ACID SYNTHASE"/>
    <property type="match status" value="1"/>
</dbReference>
<dbReference type="PANTHER" id="PTHR45527">
    <property type="entry name" value="NONRIBOSOMAL PEPTIDE SYNTHETASE"/>
    <property type="match status" value="1"/>
</dbReference>
<dbReference type="Pfam" id="PF13193">
    <property type="entry name" value="AMP-binding_C"/>
    <property type="match status" value="2"/>
</dbReference>
<reference evidence="7" key="1">
    <citation type="journal article" date="2019" name="Int. J. Syst. Evol. Microbiol.">
        <title>The Global Catalogue of Microorganisms (GCM) 10K type strain sequencing project: providing services to taxonomists for standard genome sequencing and annotation.</title>
        <authorList>
            <consortium name="The Broad Institute Genomics Platform"/>
            <consortium name="The Broad Institute Genome Sequencing Center for Infectious Disease"/>
            <person name="Wu L."/>
            <person name="Ma J."/>
        </authorList>
    </citation>
    <scope>NUCLEOTIDE SEQUENCE [LARGE SCALE GENOMIC DNA]</scope>
    <source>
        <strain evidence="7">JCM 17906</strain>
    </source>
</reference>
<dbReference type="RefSeq" id="WP_345419552.1">
    <property type="nucleotide sequence ID" value="NZ_BAABGT010000044.1"/>
</dbReference>
<dbReference type="Gene3D" id="3.40.50.1820">
    <property type="entry name" value="alpha/beta hydrolase"/>
    <property type="match status" value="1"/>
</dbReference>
<dbReference type="SUPFAM" id="SSF47336">
    <property type="entry name" value="ACP-like"/>
    <property type="match status" value="2"/>
</dbReference>
<dbReference type="InterPro" id="IPR042099">
    <property type="entry name" value="ANL_N_sf"/>
</dbReference>
<evidence type="ECO:0000256" key="3">
    <source>
        <dbReference type="ARBA" id="ARBA00022553"/>
    </source>
</evidence>
<dbReference type="CDD" id="cd05930">
    <property type="entry name" value="A_NRPS"/>
    <property type="match status" value="1"/>
</dbReference>
<dbReference type="InterPro" id="IPR001242">
    <property type="entry name" value="Condensation_dom"/>
</dbReference>
<dbReference type="Gene3D" id="3.30.559.30">
    <property type="entry name" value="Nonribosomal peptide synthetase, condensation domain"/>
    <property type="match status" value="3"/>
</dbReference>
<feature type="region of interest" description="Disordered" evidence="4">
    <location>
        <begin position="186"/>
        <end position="207"/>
    </location>
</feature>
<dbReference type="PROSITE" id="PS00455">
    <property type="entry name" value="AMP_BINDING"/>
    <property type="match status" value="2"/>
</dbReference>
<feature type="domain" description="Carrier" evidence="5">
    <location>
        <begin position="2022"/>
        <end position="2097"/>
    </location>
</feature>
<dbReference type="SUPFAM" id="SSF56801">
    <property type="entry name" value="Acetyl-CoA synthetase-like"/>
    <property type="match status" value="2"/>
</dbReference>